<gene>
    <name evidence="2" type="ORF">GCM10007392_32770</name>
</gene>
<accession>A0A918KGR4</accession>
<keyword evidence="3" id="KW-1185">Reference proteome</keyword>
<feature type="signal peptide" evidence="1">
    <location>
        <begin position="1"/>
        <end position="19"/>
    </location>
</feature>
<dbReference type="AlphaFoldDB" id="A0A918KGR4"/>
<dbReference type="InterPro" id="IPR026387">
    <property type="entry name" value="OMP_w_GlyGly"/>
</dbReference>
<evidence type="ECO:0008006" key="4">
    <source>
        <dbReference type="Google" id="ProtNLM"/>
    </source>
</evidence>
<comment type="caution">
    <text evidence="2">The sequence shown here is derived from an EMBL/GenBank/DDBJ whole genome shotgun (WGS) entry which is preliminary data.</text>
</comment>
<dbReference type="Proteomes" id="UP000626148">
    <property type="component" value="Unassembled WGS sequence"/>
</dbReference>
<dbReference type="NCBIfam" id="TIGR04219">
    <property type="entry name" value="OMP_w_GlyGly"/>
    <property type="match status" value="1"/>
</dbReference>
<evidence type="ECO:0000313" key="2">
    <source>
        <dbReference type="EMBL" id="GGX62328.1"/>
    </source>
</evidence>
<name>A0A918KGR4_9GAMM</name>
<dbReference type="EMBL" id="BMXR01000008">
    <property type="protein sequence ID" value="GGX62328.1"/>
    <property type="molecule type" value="Genomic_DNA"/>
</dbReference>
<evidence type="ECO:0000313" key="3">
    <source>
        <dbReference type="Proteomes" id="UP000626148"/>
    </source>
</evidence>
<feature type="chain" id="PRO_5037333449" description="Outer membrane protein" evidence="1">
    <location>
        <begin position="20"/>
        <end position="271"/>
    </location>
</feature>
<reference evidence="2" key="1">
    <citation type="journal article" date="2014" name="Int. J. Syst. Evol. Microbiol.">
        <title>Complete genome sequence of Corynebacterium casei LMG S-19264T (=DSM 44701T), isolated from a smear-ripened cheese.</title>
        <authorList>
            <consortium name="US DOE Joint Genome Institute (JGI-PGF)"/>
            <person name="Walter F."/>
            <person name="Albersmeier A."/>
            <person name="Kalinowski J."/>
            <person name="Ruckert C."/>
        </authorList>
    </citation>
    <scope>NUCLEOTIDE SEQUENCE</scope>
    <source>
        <strain evidence="2">KCTC 22169</strain>
    </source>
</reference>
<sequence length="271" mass="28758">MKYWIVAAAVAMTAPVASAKVLIDIDGAIGYSFNSLNEGTLANDSIDLTGTDGSSEPVGLAQEAENGLYASAKFSWPIFPDVSLQYQNLVSSGTNTVNQEVSYGGESFTYSEDVVSEFDMSYFDLGLTYGIPLPMASFDFGLNFRSLVGGFTAEGQNTGEKIDAPFQVNGTPIIVPMGYLSASVTPPLPVDVKFGGEIKTLPLGDTNVTDWNIKGTWYAPMPTNILVKLGVEAGYRNYSLSIGESTLGADTSDFASDVNFSGFFAGAALHF</sequence>
<protein>
    <recommendedName>
        <fullName evidence="4">Outer membrane protein</fullName>
    </recommendedName>
</protein>
<keyword evidence="1" id="KW-0732">Signal</keyword>
<dbReference type="RefSeq" id="WP_189610634.1">
    <property type="nucleotide sequence ID" value="NZ_BMXR01000008.1"/>
</dbReference>
<evidence type="ECO:0000256" key="1">
    <source>
        <dbReference type="SAM" id="SignalP"/>
    </source>
</evidence>
<organism evidence="2 3">
    <name type="scientific">Saccharospirillum salsuginis</name>
    <dbReference type="NCBI Taxonomy" id="418750"/>
    <lineage>
        <taxon>Bacteria</taxon>
        <taxon>Pseudomonadati</taxon>
        <taxon>Pseudomonadota</taxon>
        <taxon>Gammaproteobacteria</taxon>
        <taxon>Oceanospirillales</taxon>
        <taxon>Saccharospirillaceae</taxon>
        <taxon>Saccharospirillum</taxon>
    </lineage>
</organism>
<proteinExistence type="predicted"/>
<reference evidence="2" key="2">
    <citation type="submission" date="2020-09" db="EMBL/GenBank/DDBJ databases">
        <authorList>
            <person name="Sun Q."/>
            <person name="Kim S."/>
        </authorList>
    </citation>
    <scope>NUCLEOTIDE SEQUENCE</scope>
    <source>
        <strain evidence="2">KCTC 22169</strain>
    </source>
</reference>